<keyword evidence="3 6" id="KW-0812">Transmembrane</keyword>
<comment type="subcellular location">
    <subcellularLocation>
        <location evidence="1">Membrane</location>
        <topology evidence="1">Multi-pass membrane protein</topology>
    </subcellularLocation>
</comment>
<dbReference type="OMA" id="WIGMFYS"/>
<keyword evidence="4 6" id="KW-1133">Transmembrane helix</keyword>
<reference evidence="8" key="1">
    <citation type="submission" date="2014-05" db="EMBL/GenBank/DDBJ databases">
        <authorList>
            <person name="Chronopoulou M."/>
        </authorList>
    </citation>
    <scope>NUCLEOTIDE SEQUENCE</scope>
    <source>
        <tissue evidence="8">Whole organism</tissue>
    </source>
</reference>
<feature type="transmembrane region" description="Helical" evidence="6">
    <location>
        <begin position="477"/>
        <end position="499"/>
    </location>
</feature>
<feature type="domain" description="TMC" evidence="7">
    <location>
        <begin position="465"/>
        <end position="575"/>
    </location>
</feature>
<sequence length="712" mass="82567">MAHTKKWEEAQSEFFQESYPSVDRTSTTSDLTAFLPQRVKKNHYSLIGVGTFSTNKSSTRTARIRAAIQGLDADDSDDDLEVLDFTDENLSTEDEVWNEIQKIKDMPISLARKKALKSQYQKCPKIKMTKPQKLTFCLKRCFTSIERLILKLRNSMNNLCSPPIGIQKSCGLDISMTFLVLKYSIALNLLYTFFIGLFILLPFYLWSSPPSNDWIYTSDLSPNIKNGSSFIQNIIDIAQVNLYGLKLTLVNSLLFYGYYDKNYMIVSNSFYSLSTAYILIVIGVIILLAFGLMTKLAVIIKKISYERSSDSWFKNVFGYWNYGITSMIMVNDKQESLYKHVKFKLCKDKKYSMRCSSLGKICLILSRIIIFFLTVVITIAIGKSINYIMNTFANPREDKSFLFSSLYLTIIYRFASQLFGYFKRLEKYPLNIESNIYITRLLILRFVGLYFFLSPIFEKRSVYPCYENEIGLKLSLIYFFELVLKVFTTFFLHLPRVIISKYCCLHKSRISYRPYKAEFNIHASIAENVFDLTLCTLGILYCPYLPIISVLKSLCMYIVNLFHARVNCDCSRKVHSPSYTIMKFIFYFFITTMSSMLSIGYVFTFISPSRTCGPFPHQDTPLLNLVVDCFSGLPFVLRNVMEFIVRSDVLSVAIMMLLCINYAFYIKFKSHERMARNLKSQLVLQGQDKKYLTSRINHLMSKTHQKDTIKKK</sequence>
<keyword evidence="5 6" id="KW-0472">Membrane</keyword>
<organism evidence="8">
    <name type="scientific">Lepeophtheirus salmonis</name>
    <name type="common">Salmon louse</name>
    <name type="synonym">Caligus salmonis</name>
    <dbReference type="NCBI Taxonomy" id="72036"/>
    <lineage>
        <taxon>Eukaryota</taxon>
        <taxon>Metazoa</taxon>
        <taxon>Ecdysozoa</taxon>
        <taxon>Arthropoda</taxon>
        <taxon>Crustacea</taxon>
        <taxon>Multicrustacea</taxon>
        <taxon>Hexanauplia</taxon>
        <taxon>Copepoda</taxon>
        <taxon>Siphonostomatoida</taxon>
        <taxon>Caligidae</taxon>
        <taxon>Lepeophtheirus</taxon>
    </lineage>
</organism>
<proteinExistence type="inferred from homology"/>
<evidence type="ECO:0000256" key="2">
    <source>
        <dbReference type="ARBA" id="ARBA00006510"/>
    </source>
</evidence>
<dbReference type="PANTHER" id="PTHR23302">
    <property type="entry name" value="TRANSMEMBRANE CHANNEL-RELATED"/>
    <property type="match status" value="1"/>
</dbReference>
<evidence type="ECO:0000256" key="3">
    <source>
        <dbReference type="ARBA" id="ARBA00022692"/>
    </source>
</evidence>
<feature type="transmembrane region" description="Helical" evidence="6">
    <location>
        <begin position="547"/>
        <end position="564"/>
    </location>
</feature>
<dbReference type="Pfam" id="PF07810">
    <property type="entry name" value="TMC"/>
    <property type="match status" value="1"/>
</dbReference>
<dbReference type="GO" id="GO:0005886">
    <property type="term" value="C:plasma membrane"/>
    <property type="evidence" value="ECO:0007669"/>
    <property type="project" value="InterPro"/>
</dbReference>
<evidence type="ECO:0000256" key="1">
    <source>
        <dbReference type="ARBA" id="ARBA00004141"/>
    </source>
</evidence>
<name>A0A0K2VHW9_LEPSM</name>
<dbReference type="InterPro" id="IPR038900">
    <property type="entry name" value="TMC"/>
</dbReference>
<feature type="transmembrane region" description="Helical" evidence="6">
    <location>
        <begin position="434"/>
        <end position="457"/>
    </location>
</feature>
<protein>
    <submittedName>
        <fullName evidence="8">Transmembrane channellike protein 7like [Megachile rotundata]</fullName>
    </submittedName>
</protein>
<feature type="transmembrane region" description="Helical" evidence="6">
    <location>
        <begin position="358"/>
        <end position="381"/>
    </location>
</feature>
<dbReference type="OrthoDB" id="1936208at2759"/>
<evidence type="ECO:0000256" key="6">
    <source>
        <dbReference type="SAM" id="Phobius"/>
    </source>
</evidence>
<feature type="transmembrane region" description="Helical" evidence="6">
    <location>
        <begin position="584"/>
        <end position="606"/>
    </location>
</feature>
<feature type="transmembrane region" description="Helical" evidence="6">
    <location>
        <begin position="519"/>
        <end position="541"/>
    </location>
</feature>
<feature type="transmembrane region" description="Helical" evidence="6">
    <location>
        <begin position="401"/>
        <end position="422"/>
    </location>
</feature>
<evidence type="ECO:0000259" key="7">
    <source>
        <dbReference type="Pfam" id="PF07810"/>
    </source>
</evidence>
<feature type="transmembrane region" description="Helical" evidence="6">
    <location>
        <begin position="276"/>
        <end position="298"/>
    </location>
</feature>
<evidence type="ECO:0000313" key="8">
    <source>
        <dbReference type="EMBL" id="CDW49935.1"/>
    </source>
</evidence>
<evidence type="ECO:0000256" key="4">
    <source>
        <dbReference type="ARBA" id="ARBA00022989"/>
    </source>
</evidence>
<feature type="transmembrane region" description="Helical" evidence="6">
    <location>
        <begin position="643"/>
        <end position="666"/>
    </location>
</feature>
<dbReference type="GO" id="GO:0008381">
    <property type="term" value="F:mechanosensitive monoatomic ion channel activity"/>
    <property type="evidence" value="ECO:0007669"/>
    <property type="project" value="TreeGrafter"/>
</dbReference>
<dbReference type="PANTHER" id="PTHR23302:SF24">
    <property type="entry name" value="TMC DOMAIN-CONTAINING PROTEIN"/>
    <property type="match status" value="1"/>
</dbReference>
<evidence type="ECO:0000256" key="5">
    <source>
        <dbReference type="ARBA" id="ARBA00023136"/>
    </source>
</evidence>
<dbReference type="EMBL" id="HACA01032574">
    <property type="protein sequence ID" value="CDW49935.1"/>
    <property type="molecule type" value="Transcribed_RNA"/>
</dbReference>
<feature type="transmembrane region" description="Helical" evidence="6">
    <location>
        <begin position="185"/>
        <end position="206"/>
    </location>
</feature>
<dbReference type="InterPro" id="IPR012496">
    <property type="entry name" value="TMC_dom"/>
</dbReference>
<accession>A0A0K2VHW9</accession>
<dbReference type="AlphaFoldDB" id="A0A0K2VHW9"/>
<comment type="similarity">
    <text evidence="2">Belongs to the TMC family.</text>
</comment>